<dbReference type="RefSeq" id="WP_069689035.1">
    <property type="nucleotide sequence ID" value="NZ_CP017147.1"/>
</dbReference>
<gene>
    <name evidence="2" type="ORF">BHK69_04375</name>
</gene>
<organism evidence="2 3">
    <name type="scientific">Bosea vaviloviae</name>
    <dbReference type="NCBI Taxonomy" id="1526658"/>
    <lineage>
        <taxon>Bacteria</taxon>
        <taxon>Pseudomonadati</taxon>
        <taxon>Pseudomonadota</taxon>
        <taxon>Alphaproteobacteria</taxon>
        <taxon>Hyphomicrobiales</taxon>
        <taxon>Boseaceae</taxon>
        <taxon>Bosea</taxon>
    </lineage>
</organism>
<keyword evidence="3" id="KW-1185">Reference proteome</keyword>
<evidence type="ECO:0000313" key="3">
    <source>
        <dbReference type="Proteomes" id="UP000094969"/>
    </source>
</evidence>
<accession>A0A1D7TXH4</accession>
<reference evidence="2 3" key="1">
    <citation type="journal article" date="2015" name="Antonie Van Leeuwenhoek">
        <title>Bosea vaviloviae sp. nov., a new species of slow-growing rhizobia isolated from nodules of the relict species Vavilovia formosa (Stev.) Fed.</title>
        <authorList>
            <person name="Safronova V.I."/>
            <person name="Kuznetsova I.G."/>
            <person name="Sazanova A.L."/>
            <person name="Kimeklis A.K."/>
            <person name="Belimov A.A."/>
            <person name="Andronov E.E."/>
            <person name="Pinaev A.G."/>
            <person name="Chizhevskaya E.P."/>
            <person name="Pukhaev A.R."/>
            <person name="Popov K.P."/>
            <person name="Willems A."/>
            <person name="Tikhonovich I.A."/>
        </authorList>
    </citation>
    <scope>NUCLEOTIDE SEQUENCE [LARGE SCALE GENOMIC DNA]</scope>
    <source>
        <strain evidence="2 3">Vaf18</strain>
    </source>
</reference>
<evidence type="ECO:0000256" key="1">
    <source>
        <dbReference type="SAM" id="Phobius"/>
    </source>
</evidence>
<dbReference type="STRING" id="1526658.BHK69_04375"/>
<feature type="transmembrane region" description="Helical" evidence="1">
    <location>
        <begin position="126"/>
        <end position="146"/>
    </location>
</feature>
<keyword evidence="1" id="KW-0472">Membrane</keyword>
<name>A0A1D7TXH4_9HYPH</name>
<sequence length="164" mass="17132">MLRWLLLIPFALLVAMGAGLFAMLVASVVSPEIALLIGGGFQRLMEALFGLAESDIDPTPVAQAAFSLLGRLGMAIIVAPVVLVAVFSELFRLRSGLIQSGLTGLLATVMPLAMLRLSRAPSEAEMRVIGALFLIGAATGFVYWLIAGRGAGAARTVPTGAPRR</sequence>
<keyword evidence="1" id="KW-0812">Transmembrane</keyword>
<dbReference type="AlphaFoldDB" id="A0A1D7TXH4"/>
<proteinExistence type="predicted"/>
<dbReference type="KEGG" id="bvv:BHK69_04375"/>
<feature type="transmembrane region" description="Helical" evidence="1">
    <location>
        <begin position="68"/>
        <end position="87"/>
    </location>
</feature>
<dbReference type="Proteomes" id="UP000094969">
    <property type="component" value="Chromosome"/>
</dbReference>
<dbReference type="EMBL" id="CP017147">
    <property type="protein sequence ID" value="AOO79813.1"/>
    <property type="molecule type" value="Genomic_DNA"/>
</dbReference>
<evidence type="ECO:0000313" key="2">
    <source>
        <dbReference type="EMBL" id="AOO79813.1"/>
    </source>
</evidence>
<protein>
    <submittedName>
        <fullName evidence="2">Uncharacterized protein</fullName>
    </submittedName>
</protein>
<dbReference type="OrthoDB" id="8455876at2"/>
<keyword evidence="1" id="KW-1133">Transmembrane helix</keyword>
<feature type="transmembrane region" description="Helical" evidence="1">
    <location>
        <begin position="96"/>
        <end position="114"/>
    </location>
</feature>